<dbReference type="PANTHER" id="PTHR39683:SF4">
    <property type="entry name" value="COENZYME Q-BINDING PROTEIN COQ10 START DOMAIN-CONTAINING PROTEIN"/>
    <property type="match status" value="1"/>
</dbReference>
<dbReference type="RefSeq" id="WP_377821388.1">
    <property type="nucleotide sequence ID" value="NZ_JBHSWJ010000002.1"/>
</dbReference>
<sequence length="94" mass="10704">MLDAGVIKDTYVLNYDWQVDENGEGIVRWSLERSNLLKSMDGSYTVRSVPEGTDVVYELSVAVTIPVVTMLRRKAERMIIDTALRGLKQRVESR</sequence>
<protein>
    <recommendedName>
        <fullName evidence="3">Polyketide cyclase / dehydrase and lipid transport</fullName>
    </recommendedName>
</protein>
<dbReference type="EMBL" id="JBHSWJ010000002">
    <property type="protein sequence ID" value="MFC6713547.1"/>
    <property type="molecule type" value="Genomic_DNA"/>
</dbReference>
<keyword evidence="2" id="KW-1185">Reference proteome</keyword>
<evidence type="ECO:0008006" key="3">
    <source>
        <dbReference type="Google" id="ProtNLM"/>
    </source>
</evidence>
<evidence type="ECO:0000313" key="2">
    <source>
        <dbReference type="Proteomes" id="UP001596356"/>
    </source>
</evidence>
<organism evidence="1 2">
    <name type="scientific">Branchiibius cervicis</name>
    <dbReference type="NCBI Taxonomy" id="908252"/>
    <lineage>
        <taxon>Bacteria</taxon>
        <taxon>Bacillati</taxon>
        <taxon>Actinomycetota</taxon>
        <taxon>Actinomycetes</taxon>
        <taxon>Micrococcales</taxon>
        <taxon>Dermacoccaceae</taxon>
        <taxon>Branchiibius</taxon>
    </lineage>
</organism>
<dbReference type="PANTHER" id="PTHR39683">
    <property type="entry name" value="CONSERVED PROTEIN TB16.3"/>
    <property type="match status" value="1"/>
</dbReference>
<reference evidence="2" key="1">
    <citation type="journal article" date="2019" name="Int. J. Syst. Evol. Microbiol.">
        <title>The Global Catalogue of Microorganisms (GCM) 10K type strain sequencing project: providing services to taxonomists for standard genome sequencing and annotation.</title>
        <authorList>
            <consortium name="The Broad Institute Genomics Platform"/>
            <consortium name="The Broad Institute Genome Sequencing Center for Infectious Disease"/>
            <person name="Wu L."/>
            <person name="Ma J."/>
        </authorList>
    </citation>
    <scope>NUCLEOTIDE SEQUENCE [LARGE SCALE GENOMIC DNA]</scope>
    <source>
        <strain evidence="2">NBRC 106593</strain>
    </source>
</reference>
<comment type="caution">
    <text evidence="1">The sequence shown here is derived from an EMBL/GenBank/DDBJ whole genome shotgun (WGS) entry which is preliminary data.</text>
</comment>
<name>A0ABW2ARF1_9MICO</name>
<dbReference type="InterPro" id="IPR023393">
    <property type="entry name" value="START-like_dom_sf"/>
</dbReference>
<dbReference type="SUPFAM" id="SSF55961">
    <property type="entry name" value="Bet v1-like"/>
    <property type="match status" value="1"/>
</dbReference>
<dbReference type="Proteomes" id="UP001596356">
    <property type="component" value="Unassembled WGS sequence"/>
</dbReference>
<proteinExistence type="predicted"/>
<accession>A0ABW2ARF1</accession>
<dbReference type="Gene3D" id="3.30.530.20">
    <property type="match status" value="1"/>
</dbReference>
<gene>
    <name evidence="1" type="ORF">ACFQBT_06740</name>
</gene>
<evidence type="ECO:0000313" key="1">
    <source>
        <dbReference type="EMBL" id="MFC6713547.1"/>
    </source>
</evidence>